<comment type="caution">
    <text evidence="1">The sequence shown here is derived from an EMBL/GenBank/DDBJ whole genome shotgun (WGS) entry which is preliminary data.</text>
</comment>
<evidence type="ECO:0000313" key="1">
    <source>
        <dbReference type="EMBL" id="MCR2042854.1"/>
    </source>
</evidence>
<dbReference type="EMBL" id="JANJZL010000001">
    <property type="protein sequence ID" value="MCR2042854.1"/>
    <property type="molecule type" value="Genomic_DNA"/>
</dbReference>
<keyword evidence="2" id="KW-1185">Reference proteome</keyword>
<accession>A0A9X2S430</accession>
<organism evidence="1 2">
    <name type="scientific">Anaerosalibacter massiliensis</name>
    <dbReference type="NCBI Taxonomy" id="1347392"/>
    <lineage>
        <taxon>Bacteria</taxon>
        <taxon>Bacillati</taxon>
        <taxon>Bacillota</taxon>
        <taxon>Tissierellia</taxon>
        <taxon>Tissierellales</taxon>
        <taxon>Sporanaerobacteraceae</taxon>
        <taxon>Anaerosalibacter</taxon>
    </lineage>
</organism>
<dbReference type="Proteomes" id="UP001142078">
    <property type="component" value="Unassembled WGS sequence"/>
</dbReference>
<proteinExistence type="predicted"/>
<evidence type="ECO:0000313" key="2">
    <source>
        <dbReference type="Proteomes" id="UP001142078"/>
    </source>
</evidence>
<dbReference type="OrthoDB" id="1707872at2"/>
<reference evidence="1" key="1">
    <citation type="submission" date="2022-07" db="EMBL/GenBank/DDBJ databases">
        <title>Enhanced cultured diversity of the mouse gut microbiota enables custom-made synthetic communities.</title>
        <authorList>
            <person name="Afrizal A."/>
        </authorList>
    </citation>
    <scope>NUCLEOTIDE SEQUENCE</scope>
    <source>
        <strain evidence="1">DSM 29482</strain>
    </source>
</reference>
<dbReference type="AlphaFoldDB" id="A0A9X2S430"/>
<protein>
    <submittedName>
        <fullName evidence="1">Uncharacterized protein</fullName>
    </submittedName>
</protein>
<dbReference type="RefSeq" id="WP_042681565.1">
    <property type="nucleotide sequence ID" value="NZ_CABKTM010000043.1"/>
</dbReference>
<gene>
    <name evidence="1" type="ORF">NSA23_01860</name>
</gene>
<sequence length="105" mass="12079">MEEKNKIEEGLDDILSDENSRLYNFMINASNQANLTNNNNISPIQLNSIFVILNPYYIDKFNIEGLDLDLKIDEKGILTINNKRFELIEIEPGVKIFGISKESKE</sequence>
<name>A0A9X2S430_9FIRM</name>